<dbReference type="InterPro" id="IPR038765">
    <property type="entry name" value="Papain-like_cys_pep_sf"/>
</dbReference>
<organism evidence="7 8">
    <name type="scientific">Pristionchus entomophagus</name>
    <dbReference type="NCBI Taxonomy" id="358040"/>
    <lineage>
        <taxon>Eukaryota</taxon>
        <taxon>Metazoa</taxon>
        <taxon>Ecdysozoa</taxon>
        <taxon>Nematoda</taxon>
        <taxon>Chromadorea</taxon>
        <taxon>Rhabditida</taxon>
        <taxon>Rhabditina</taxon>
        <taxon>Diplogasteromorpha</taxon>
        <taxon>Diplogasteroidea</taxon>
        <taxon>Neodiplogasteridae</taxon>
        <taxon>Pristionchus</taxon>
    </lineage>
</organism>
<proteinExistence type="inferred from homology"/>
<gene>
    <name evidence="7" type="ORF">PENTCL1PPCAC_927</name>
</gene>
<dbReference type="GO" id="GO:0006508">
    <property type="term" value="P:proteolysis"/>
    <property type="evidence" value="ECO:0007669"/>
    <property type="project" value="UniProtKB-KW"/>
</dbReference>
<dbReference type="SUPFAM" id="SSF54001">
    <property type="entry name" value="Cysteine proteinases"/>
    <property type="match status" value="1"/>
</dbReference>
<dbReference type="InterPro" id="IPR000668">
    <property type="entry name" value="Peptidase_C1A_C"/>
</dbReference>
<dbReference type="InterPro" id="IPR025660">
    <property type="entry name" value="Pept_his_AS"/>
</dbReference>
<feature type="domain" description="Peptidase C1A papain C-terminal" evidence="6">
    <location>
        <begin position="100"/>
        <end position="311"/>
    </location>
</feature>
<evidence type="ECO:0000256" key="1">
    <source>
        <dbReference type="ARBA" id="ARBA00008455"/>
    </source>
</evidence>
<dbReference type="PROSITE" id="PS00139">
    <property type="entry name" value="THIOL_PROTEASE_CYS"/>
    <property type="match status" value="1"/>
</dbReference>
<dbReference type="PANTHER" id="PTHR12411">
    <property type="entry name" value="CYSTEINE PROTEASE FAMILY C1-RELATED"/>
    <property type="match status" value="1"/>
</dbReference>
<dbReference type="Gene3D" id="3.90.70.10">
    <property type="entry name" value="Cysteine proteinases"/>
    <property type="match status" value="1"/>
</dbReference>
<protein>
    <recommendedName>
        <fullName evidence="5">Cathepsin L-like</fullName>
    </recommendedName>
</protein>
<feature type="non-terminal residue" evidence="7">
    <location>
        <position position="1"/>
    </location>
</feature>
<name>A0AAV5S943_9BILA</name>
<dbReference type="FunFam" id="3.90.70.10:FF:000006">
    <property type="entry name" value="Cathepsin S"/>
    <property type="match status" value="1"/>
</dbReference>
<keyword evidence="3" id="KW-0378">Hydrolase</keyword>
<evidence type="ECO:0000256" key="5">
    <source>
        <dbReference type="ARBA" id="ARBA00069138"/>
    </source>
</evidence>
<dbReference type="InterPro" id="IPR000169">
    <property type="entry name" value="Pept_cys_AS"/>
</dbReference>
<evidence type="ECO:0000313" key="7">
    <source>
        <dbReference type="EMBL" id="GMS78752.1"/>
    </source>
</evidence>
<dbReference type="GO" id="GO:0008234">
    <property type="term" value="F:cysteine-type peptidase activity"/>
    <property type="evidence" value="ECO:0007669"/>
    <property type="project" value="UniProtKB-KW"/>
</dbReference>
<comment type="similarity">
    <text evidence="1">Belongs to the peptidase C1 family.</text>
</comment>
<sequence length="312" mass="34336">RLTASKVYDDICDEESFKQFQATTGKNSKEQDYERRQRLCEIIDENKQHNIGNASFSRKVNEMGDKSHDEYRKRLGFMPMPSSSRRKRQFYFSFSSSDGLPETVDWRTKGIVTAVKNQGQCGACWSFSTTGSIERQAGKNLTSLSEHNLIDCSTQNLGCDGGNPALAMNYVKTNGGVDKETSYPYKAIQGLCRYSSSNFGGEDKGYVALTSGDENAQKEAVATIGPVSVGIDASHNSFAYYASGMYVGVSCSSSALDHAILVVGYGTDPTHGDYWLIKNSWGTTWGEEGYAKMARNRNKNCGIATDAVYPKV</sequence>
<dbReference type="SMART" id="SM00645">
    <property type="entry name" value="Pept_C1"/>
    <property type="match status" value="1"/>
</dbReference>
<dbReference type="Proteomes" id="UP001432027">
    <property type="component" value="Unassembled WGS sequence"/>
</dbReference>
<dbReference type="PROSITE" id="PS00639">
    <property type="entry name" value="THIOL_PROTEASE_HIS"/>
    <property type="match status" value="1"/>
</dbReference>
<dbReference type="EMBL" id="BTSX01000001">
    <property type="protein sequence ID" value="GMS78752.1"/>
    <property type="molecule type" value="Genomic_DNA"/>
</dbReference>
<dbReference type="Pfam" id="PF00112">
    <property type="entry name" value="Peptidase_C1"/>
    <property type="match status" value="1"/>
</dbReference>
<dbReference type="PRINTS" id="PR00705">
    <property type="entry name" value="PAPAIN"/>
</dbReference>
<dbReference type="InterPro" id="IPR039417">
    <property type="entry name" value="Peptidase_C1A_papain-like"/>
</dbReference>
<keyword evidence="8" id="KW-1185">Reference proteome</keyword>
<comment type="caution">
    <text evidence="7">The sequence shown here is derived from an EMBL/GenBank/DDBJ whole genome shotgun (WGS) entry which is preliminary data.</text>
</comment>
<reference evidence="7" key="1">
    <citation type="submission" date="2023-10" db="EMBL/GenBank/DDBJ databases">
        <title>Genome assembly of Pristionchus species.</title>
        <authorList>
            <person name="Yoshida K."/>
            <person name="Sommer R.J."/>
        </authorList>
    </citation>
    <scope>NUCLEOTIDE SEQUENCE</scope>
    <source>
        <strain evidence="7">RS0144</strain>
    </source>
</reference>
<keyword evidence="4" id="KW-0788">Thiol protease</keyword>
<evidence type="ECO:0000256" key="3">
    <source>
        <dbReference type="ARBA" id="ARBA00022801"/>
    </source>
</evidence>
<dbReference type="CDD" id="cd02248">
    <property type="entry name" value="Peptidase_C1A"/>
    <property type="match status" value="1"/>
</dbReference>
<evidence type="ECO:0000259" key="6">
    <source>
        <dbReference type="SMART" id="SM00645"/>
    </source>
</evidence>
<accession>A0AAV5S943</accession>
<evidence type="ECO:0000313" key="8">
    <source>
        <dbReference type="Proteomes" id="UP001432027"/>
    </source>
</evidence>
<dbReference type="AlphaFoldDB" id="A0AAV5S943"/>
<evidence type="ECO:0000256" key="2">
    <source>
        <dbReference type="ARBA" id="ARBA00022670"/>
    </source>
</evidence>
<evidence type="ECO:0000256" key="4">
    <source>
        <dbReference type="ARBA" id="ARBA00022807"/>
    </source>
</evidence>
<dbReference type="InterPro" id="IPR013128">
    <property type="entry name" value="Peptidase_C1A"/>
</dbReference>
<keyword evidence="2" id="KW-0645">Protease</keyword>